<accession>A0A452Z2G5</accession>
<reference evidence="3" key="2">
    <citation type="journal article" date="2017" name="Nat. Plants">
        <title>The Aegilops tauschii genome reveals multiple impacts of transposons.</title>
        <authorList>
            <person name="Zhao G."/>
            <person name="Zou C."/>
            <person name="Li K."/>
            <person name="Wang K."/>
            <person name="Li T."/>
            <person name="Gao L."/>
            <person name="Zhang X."/>
            <person name="Wang H."/>
            <person name="Yang Z."/>
            <person name="Liu X."/>
            <person name="Jiang W."/>
            <person name="Mao L."/>
            <person name="Kong X."/>
            <person name="Jiao Y."/>
            <person name="Jia J."/>
        </authorList>
    </citation>
    <scope>NUCLEOTIDE SEQUENCE [LARGE SCALE GENOMIC DNA]</scope>
    <source>
        <strain evidence="3">cv. AL8/78</strain>
    </source>
</reference>
<evidence type="ECO:0000256" key="1">
    <source>
        <dbReference type="SAM" id="MobiDB-lite"/>
    </source>
</evidence>
<dbReference type="STRING" id="200361.A0A452Z2G5"/>
<evidence type="ECO:0000313" key="3">
    <source>
        <dbReference type="Proteomes" id="UP000015105"/>
    </source>
</evidence>
<dbReference type="PANTHER" id="PTHR33207">
    <property type="entry name" value="F-BOX DOMAIN CONTAINING PROTEIN-RELATED"/>
    <property type="match status" value="1"/>
</dbReference>
<keyword evidence="3" id="KW-1185">Reference proteome</keyword>
<proteinExistence type="predicted"/>
<reference evidence="2" key="4">
    <citation type="submission" date="2019-03" db="UniProtKB">
        <authorList>
            <consortium name="EnsemblPlants"/>
        </authorList>
    </citation>
    <scope>IDENTIFICATION</scope>
</reference>
<reference evidence="2" key="5">
    <citation type="journal article" date="2021" name="G3 (Bethesda)">
        <title>Aegilops tauschii genome assembly Aet v5.0 features greater sequence contiguity and improved annotation.</title>
        <authorList>
            <person name="Wang L."/>
            <person name="Zhu T."/>
            <person name="Rodriguez J.C."/>
            <person name="Deal K.R."/>
            <person name="Dubcovsky J."/>
            <person name="McGuire P.E."/>
            <person name="Lux T."/>
            <person name="Spannagl M."/>
            <person name="Mayer K.F.X."/>
            <person name="Baldrich P."/>
            <person name="Meyers B.C."/>
            <person name="Huo N."/>
            <person name="Gu Y.Q."/>
            <person name="Zhou H."/>
            <person name="Devos K.M."/>
            <person name="Bennetzen J.L."/>
            <person name="Unver T."/>
            <person name="Budak H."/>
            <person name="Gulick P.J."/>
            <person name="Galiba G."/>
            <person name="Kalapos B."/>
            <person name="Nelson D.R."/>
            <person name="Li P."/>
            <person name="You F.M."/>
            <person name="Luo M.C."/>
            <person name="Dvorak J."/>
        </authorList>
    </citation>
    <scope>NUCLEOTIDE SEQUENCE [LARGE SCALE GENOMIC DNA]</scope>
    <source>
        <strain evidence="2">cv. AL8/78</strain>
    </source>
</reference>
<reference evidence="2" key="3">
    <citation type="journal article" date="2017" name="Nature">
        <title>Genome sequence of the progenitor of the wheat D genome Aegilops tauschii.</title>
        <authorList>
            <person name="Luo M.C."/>
            <person name="Gu Y.Q."/>
            <person name="Puiu D."/>
            <person name="Wang H."/>
            <person name="Twardziok S.O."/>
            <person name="Deal K.R."/>
            <person name="Huo N."/>
            <person name="Zhu T."/>
            <person name="Wang L."/>
            <person name="Wang Y."/>
            <person name="McGuire P.E."/>
            <person name="Liu S."/>
            <person name="Long H."/>
            <person name="Ramasamy R.K."/>
            <person name="Rodriguez J.C."/>
            <person name="Van S.L."/>
            <person name="Yuan L."/>
            <person name="Wang Z."/>
            <person name="Xia Z."/>
            <person name="Xiao L."/>
            <person name="Anderson O.D."/>
            <person name="Ouyang S."/>
            <person name="Liang Y."/>
            <person name="Zimin A.V."/>
            <person name="Pertea G."/>
            <person name="Qi P."/>
            <person name="Bennetzen J.L."/>
            <person name="Dai X."/>
            <person name="Dawson M.W."/>
            <person name="Muller H.G."/>
            <person name="Kugler K."/>
            <person name="Rivarola-Duarte L."/>
            <person name="Spannagl M."/>
            <person name="Mayer K.F.X."/>
            <person name="Lu F.H."/>
            <person name="Bevan M.W."/>
            <person name="Leroy P."/>
            <person name="Li P."/>
            <person name="You F.M."/>
            <person name="Sun Q."/>
            <person name="Liu Z."/>
            <person name="Lyons E."/>
            <person name="Wicker T."/>
            <person name="Salzberg S.L."/>
            <person name="Devos K.M."/>
            <person name="Dvorak J."/>
        </authorList>
    </citation>
    <scope>NUCLEOTIDE SEQUENCE [LARGE SCALE GENOMIC DNA]</scope>
    <source>
        <strain evidence="2">cv. AL8/78</strain>
    </source>
</reference>
<protein>
    <submittedName>
        <fullName evidence="2">Uncharacterized protein</fullName>
    </submittedName>
</protein>
<dbReference type="AlphaFoldDB" id="A0A452Z2G5"/>
<evidence type="ECO:0000313" key="2">
    <source>
        <dbReference type="EnsemblPlants" id="AET1Gv20611900.2"/>
    </source>
</evidence>
<dbReference type="EnsemblPlants" id="AET1Gv20611900.2">
    <property type="protein sequence ID" value="AET1Gv20611900.2"/>
    <property type="gene ID" value="AET1Gv20611900"/>
</dbReference>
<name>A0A452Z2G5_AEGTS</name>
<feature type="region of interest" description="Disordered" evidence="1">
    <location>
        <begin position="36"/>
        <end position="71"/>
    </location>
</feature>
<dbReference type="Proteomes" id="UP000015105">
    <property type="component" value="Chromosome 1D"/>
</dbReference>
<reference evidence="3" key="1">
    <citation type="journal article" date="2014" name="Science">
        <title>Ancient hybridizations among the ancestral genomes of bread wheat.</title>
        <authorList>
            <consortium name="International Wheat Genome Sequencing Consortium,"/>
            <person name="Marcussen T."/>
            <person name="Sandve S.R."/>
            <person name="Heier L."/>
            <person name="Spannagl M."/>
            <person name="Pfeifer M."/>
            <person name="Jakobsen K.S."/>
            <person name="Wulff B.B."/>
            <person name="Steuernagel B."/>
            <person name="Mayer K.F."/>
            <person name="Olsen O.A."/>
        </authorList>
    </citation>
    <scope>NUCLEOTIDE SEQUENCE [LARGE SCALE GENOMIC DNA]</scope>
    <source>
        <strain evidence="3">cv. AL8/78</strain>
    </source>
</reference>
<organism evidence="2 3">
    <name type="scientific">Aegilops tauschii subsp. strangulata</name>
    <name type="common">Goatgrass</name>
    <dbReference type="NCBI Taxonomy" id="200361"/>
    <lineage>
        <taxon>Eukaryota</taxon>
        <taxon>Viridiplantae</taxon>
        <taxon>Streptophyta</taxon>
        <taxon>Embryophyta</taxon>
        <taxon>Tracheophyta</taxon>
        <taxon>Spermatophyta</taxon>
        <taxon>Magnoliopsida</taxon>
        <taxon>Liliopsida</taxon>
        <taxon>Poales</taxon>
        <taxon>Poaceae</taxon>
        <taxon>BOP clade</taxon>
        <taxon>Pooideae</taxon>
        <taxon>Triticodae</taxon>
        <taxon>Triticeae</taxon>
        <taxon>Triticinae</taxon>
        <taxon>Aegilops</taxon>
    </lineage>
</organism>
<dbReference type="Gramene" id="AET1Gv20611900.2">
    <property type="protein sequence ID" value="AET1Gv20611900.2"/>
    <property type="gene ID" value="AET1Gv20611900"/>
</dbReference>
<sequence length="394" mass="43857">KGCAFFATADGAVAGDDGDMPPPRCRHPLLRRALAPPLLPLPRRLRSSPRPLPPPHSDAAQSQNPSSVPRRAPFRLRLRLGPRVPTPHLLLPAPLPGLHPSRLLPIRLPPRPPRPPQGDRAILLPQAHPQILVCDPVSRRTALLPPGMVTCTFSKLVSVVILSRDADDPAGSGLRFRAAVVTLEDTTLRAFVATFRDGKCHWECLLRSQARCNVDQLERHCVRASRFLIWHIRDEGAVLTFDPETLEFGFVLAPAALDMGGHFLKYRVGLMPDGRFCFGSMSRDHENLELRVLGPEPKDGENVWVLEREVCLLQAFDEMPQLPSSFIARRKCTWLSDMDAGRTGRVFIGTSGYGHYSYHLDTRKLERLVMDDGEQYGHPMFAYFSFPGSEGGSD</sequence>